<dbReference type="AlphaFoldDB" id="A0A941EY26"/>
<feature type="binding site" evidence="2">
    <location>
        <position position="173"/>
    </location>
    <ligand>
        <name>CoA</name>
        <dbReference type="ChEBI" id="CHEBI:57287"/>
    </ligand>
</feature>
<proteinExistence type="predicted"/>
<evidence type="ECO:0000259" key="5">
    <source>
        <dbReference type="Pfam" id="PF17837"/>
    </source>
</evidence>
<feature type="binding site" evidence="2">
    <location>
        <position position="169"/>
    </location>
    <ligand>
        <name>CoA</name>
        <dbReference type="ChEBI" id="CHEBI:57287"/>
    </ligand>
</feature>
<gene>
    <name evidence="6" type="ORF">KDL01_35100</name>
</gene>
<feature type="binding site" evidence="3">
    <location>
        <position position="125"/>
    </location>
    <ligand>
        <name>Mg(2+)</name>
        <dbReference type="ChEBI" id="CHEBI:18420"/>
    </ligand>
</feature>
<feature type="binding site" evidence="2">
    <location>
        <begin position="102"/>
        <end position="103"/>
    </location>
    <ligand>
        <name>CoA</name>
        <dbReference type="ChEBI" id="CHEBI:57287"/>
    </ligand>
</feature>
<dbReference type="GO" id="GO:0008897">
    <property type="term" value="F:holo-[acyl-carrier-protein] synthase activity"/>
    <property type="evidence" value="ECO:0007669"/>
    <property type="project" value="InterPro"/>
</dbReference>
<dbReference type="GO" id="GO:0005886">
    <property type="term" value="C:plasma membrane"/>
    <property type="evidence" value="ECO:0007669"/>
    <property type="project" value="TreeGrafter"/>
</dbReference>
<feature type="binding site" evidence="2">
    <location>
        <position position="66"/>
    </location>
    <ligand>
        <name>CoA</name>
        <dbReference type="ChEBI" id="CHEBI:57287"/>
    </ligand>
</feature>
<feature type="binding site" evidence="2">
    <location>
        <position position="183"/>
    </location>
    <ligand>
        <name>CoA</name>
        <dbReference type="ChEBI" id="CHEBI:57287"/>
    </ligand>
</feature>
<organism evidence="6 7">
    <name type="scientific">Actinospica durhamensis</name>
    <dbReference type="NCBI Taxonomy" id="1508375"/>
    <lineage>
        <taxon>Bacteria</taxon>
        <taxon>Bacillati</taxon>
        <taxon>Actinomycetota</taxon>
        <taxon>Actinomycetes</taxon>
        <taxon>Catenulisporales</taxon>
        <taxon>Actinospicaceae</taxon>
        <taxon>Actinospica</taxon>
    </lineage>
</organism>
<keyword evidence="3" id="KW-0479">Metal-binding</keyword>
<dbReference type="GO" id="GO:0009366">
    <property type="term" value="C:enterobactin synthetase complex"/>
    <property type="evidence" value="ECO:0007669"/>
    <property type="project" value="InterPro"/>
</dbReference>
<comment type="cofactor">
    <cofactor evidence="3">
        <name>Mg(2+)</name>
        <dbReference type="ChEBI" id="CHEBI:18420"/>
    </cofactor>
</comment>
<feature type="binding site" evidence="2">
    <location>
        <position position="58"/>
    </location>
    <ligand>
        <name>CoA</name>
        <dbReference type="ChEBI" id="CHEBI:57287"/>
    </ligand>
</feature>
<dbReference type="EMBL" id="JAGSOG010000301">
    <property type="protein sequence ID" value="MBR7838548.1"/>
    <property type="molecule type" value="Genomic_DNA"/>
</dbReference>
<dbReference type="InterPro" id="IPR041354">
    <property type="entry name" value="4PPT_N"/>
</dbReference>
<accession>A0A941EY26</accession>
<evidence type="ECO:0000259" key="4">
    <source>
        <dbReference type="Pfam" id="PF01648"/>
    </source>
</evidence>
<feature type="binding site" evidence="2">
    <location>
        <position position="124"/>
    </location>
    <ligand>
        <name>CoA</name>
        <dbReference type="ChEBI" id="CHEBI:57287"/>
    </ligand>
</feature>
<evidence type="ECO:0000313" key="6">
    <source>
        <dbReference type="EMBL" id="MBR7838548.1"/>
    </source>
</evidence>
<feature type="domain" description="4'-phosphopantetheinyl transferase" evidence="4">
    <location>
        <begin position="121"/>
        <end position="193"/>
    </location>
</feature>
<evidence type="ECO:0000256" key="1">
    <source>
        <dbReference type="ARBA" id="ARBA00022679"/>
    </source>
</evidence>
<keyword evidence="7" id="KW-1185">Reference proteome</keyword>
<feature type="domain" description="4'-phosphopantetheinyl transferase N-terminal" evidence="5">
    <location>
        <begin position="47"/>
        <end position="113"/>
    </location>
</feature>
<name>A0A941EY26_9ACTN</name>
<protein>
    <submittedName>
        <fullName evidence="6">4'-phosphopantetheinyl transferase superfamily protein</fullName>
    </submittedName>
</protein>
<sequence>MDIGHPGIPPQQQRGGPARALIEAIVSGPAVAVDTREDFGEEPLPGEAERVERAVPARRAEFATGRACARRALARLGLPPRPIPTGQRGEPRWPHGVVGSITHCAGYRGAVLARTSQIATIGIDAEPNAPLPDGVLETVSLPGERAWVARLSAAEPAVHWDRLLFCAKESVYKAWYPLAHRWLDFQDAAVTVDVAPGAGPWAGAGAQASAGPFAAHGRFTAELRVAGPDFHGRELTAFTGRWAVREGLILTAIVVSNQRPPTARCAIHENLTTVG</sequence>
<evidence type="ECO:0000256" key="2">
    <source>
        <dbReference type="PIRSR" id="PIRSR603542-1"/>
    </source>
</evidence>
<dbReference type="GO" id="GO:0000287">
    <property type="term" value="F:magnesium ion binding"/>
    <property type="evidence" value="ECO:0007669"/>
    <property type="project" value="InterPro"/>
</dbReference>
<feature type="binding site" evidence="3">
    <location>
        <position position="126"/>
    </location>
    <ligand>
        <name>Mg(2+)</name>
        <dbReference type="ChEBI" id="CHEBI:18420"/>
    </ligand>
</feature>
<feature type="binding site" evidence="3">
    <location>
        <position position="124"/>
    </location>
    <ligand>
        <name>Mg(2+)</name>
        <dbReference type="ChEBI" id="CHEBI:18420"/>
    </ligand>
</feature>
<dbReference type="InterPro" id="IPR008278">
    <property type="entry name" value="4-PPantetheinyl_Trfase_dom"/>
</dbReference>
<dbReference type="PANTHER" id="PTHR38096">
    <property type="entry name" value="ENTEROBACTIN SYNTHASE COMPONENT D"/>
    <property type="match status" value="1"/>
</dbReference>
<dbReference type="InterPro" id="IPR003542">
    <property type="entry name" value="Enbac_synth_compD-like"/>
</dbReference>
<evidence type="ECO:0000256" key="3">
    <source>
        <dbReference type="PIRSR" id="PIRSR603542-2"/>
    </source>
</evidence>
<dbReference type="Pfam" id="PF17837">
    <property type="entry name" value="4PPT_N"/>
    <property type="match status" value="1"/>
</dbReference>
<evidence type="ECO:0000313" key="7">
    <source>
        <dbReference type="Proteomes" id="UP000675781"/>
    </source>
</evidence>
<dbReference type="PANTHER" id="PTHR38096:SF1">
    <property type="entry name" value="ENTEROBACTIN SYNTHASE COMPONENT D"/>
    <property type="match status" value="1"/>
</dbReference>
<dbReference type="SUPFAM" id="SSF56214">
    <property type="entry name" value="4'-phosphopantetheinyl transferase"/>
    <property type="match status" value="1"/>
</dbReference>
<dbReference type="InterPro" id="IPR037143">
    <property type="entry name" value="4-PPantetheinyl_Trfase_dom_sf"/>
</dbReference>
<dbReference type="PRINTS" id="PR01399">
    <property type="entry name" value="ENTSNTHTASED"/>
</dbReference>
<keyword evidence="3" id="KW-0460">Magnesium</keyword>
<reference evidence="6" key="1">
    <citation type="submission" date="2021-04" db="EMBL/GenBank/DDBJ databases">
        <title>Genome based classification of Actinospica acidithermotolerans sp. nov., an actinobacterium isolated from an Indonesian hot spring.</title>
        <authorList>
            <person name="Kusuma A.B."/>
            <person name="Putra K.E."/>
            <person name="Nafisah S."/>
            <person name="Loh J."/>
            <person name="Nouioui I."/>
            <person name="Goodfellow M."/>
        </authorList>
    </citation>
    <scope>NUCLEOTIDE SEQUENCE</scope>
    <source>
        <strain evidence="6">CSCA 57</strain>
    </source>
</reference>
<dbReference type="GO" id="GO:0009239">
    <property type="term" value="P:enterobactin biosynthetic process"/>
    <property type="evidence" value="ECO:0007669"/>
    <property type="project" value="InterPro"/>
</dbReference>
<comment type="caution">
    <text evidence="6">The sequence shown here is derived from an EMBL/GenBank/DDBJ whole genome shotgun (WGS) entry which is preliminary data.</text>
</comment>
<dbReference type="Pfam" id="PF01648">
    <property type="entry name" value="ACPS"/>
    <property type="match status" value="1"/>
</dbReference>
<dbReference type="Gene3D" id="3.90.470.20">
    <property type="entry name" value="4'-phosphopantetheinyl transferase domain"/>
    <property type="match status" value="1"/>
</dbReference>
<dbReference type="Proteomes" id="UP000675781">
    <property type="component" value="Unassembled WGS sequence"/>
</dbReference>
<dbReference type="RefSeq" id="WP_212533004.1">
    <property type="nucleotide sequence ID" value="NZ_JAGSOG010000301.1"/>
</dbReference>
<keyword evidence="1 6" id="KW-0808">Transferase</keyword>